<sequence>MRYEGVVYRPPSEAHSLIVQVTIGCSHNGCSFCGMYKEKKFRIRDLKEIIEDLEQAKLNYGLIKKIFLGDGDALVLETNKLKSILSKIRELFPECERVGIYGTSNDILSKSLDELRELKEFGLGIVYLGVESGSNEILKSINKGVTACEMIMAGRKVKESGIKLSATLISGIGGRAKIREHAIESAKLISAINPDYLGFLTLMLESGTPIYEDVQKGDFHILTPEEIMYETREFLQNVEVDGCVFRSNHASNYLALSGILPGDKNQLLQDIDLALKGEHRYKQEEYRRL</sequence>
<dbReference type="SUPFAM" id="SSF102114">
    <property type="entry name" value="Radical SAM enzymes"/>
    <property type="match status" value="1"/>
</dbReference>
<gene>
    <name evidence="7" type="ORF">Ctaglu_27300</name>
</gene>
<keyword evidence="2" id="KW-0949">S-adenosyl-L-methionine</keyword>
<name>A0A401UNK6_9CLOT</name>
<evidence type="ECO:0000256" key="2">
    <source>
        <dbReference type="ARBA" id="ARBA00022691"/>
    </source>
</evidence>
<keyword evidence="5" id="KW-0411">Iron-sulfur</keyword>
<dbReference type="PROSITE" id="PS51257">
    <property type="entry name" value="PROKAR_LIPOPROTEIN"/>
    <property type="match status" value="1"/>
</dbReference>
<reference evidence="7 8" key="1">
    <citation type="submission" date="2018-11" db="EMBL/GenBank/DDBJ databases">
        <title>Genome sequencing and assembly of Clostridium tagluense strain A121.</title>
        <authorList>
            <person name="Murakami T."/>
            <person name="Segawa T."/>
            <person name="Shcherbakova V.A."/>
            <person name="Mori H."/>
            <person name="Yoshimura Y."/>
        </authorList>
    </citation>
    <scope>NUCLEOTIDE SEQUENCE [LARGE SCALE GENOMIC DNA]</scope>
    <source>
        <strain evidence="7 8">A121</strain>
    </source>
</reference>
<dbReference type="InterPro" id="IPR051198">
    <property type="entry name" value="BchE-like"/>
</dbReference>
<dbReference type="CDD" id="cd01335">
    <property type="entry name" value="Radical_SAM"/>
    <property type="match status" value="1"/>
</dbReference>
<evidence type="ECO:0000259" key="6">
    <source>
        <dbReference type="PROSITE" id="PS51918"/>
    </source>
</evidence>
<evidence type="ECO:0000256" key="3">
    <source>
        <dbReference type="ARBA" id="ARBA00022723"/>
    </source>
</evidence>
<keyword evidence="4" id="KW-0408">Iron</keyword>
<dbReference type="InterPro" id="IPR058240">
    <property type="entry name" value="rSAM_sf"/>
</dbReference>
<dbReference type="OrthoDB" id="9777636at2"/>
<comment type="caution">
    <text evidence="7">The sequence shown here is derived from an EMBL/GenBank/DDBJ whole genome shotgun (WGS) entry which is preliminary data.</text>
</comment>
<dbReference type="InterPro" id="IPR007197">
    <property type="entry name" value="rSAM"/>
</dbReference>
<comment type="cofactor">
    <cofactor evidence="1">
        <name>[4Fe-4S] cluster</name>
        <dbReference type="ChEBI" id="CHEBI:49883"/>
    </cofactor>
</comment>
<dbReference type="PANTHER" id="PTHR43409:SF4">
    <property type="entry name" value="RADICAL SAM SUPERFAMILY PROTEIN"/>
    <property type="match status" value="1"/>
</dbReference>
<dbReference type="SFLD" id="SFLDG01095">
    <property type="entry name" value="Uncharacterised_Radical_SAM_Su"/>
    <property type="match status" value="1"/>
</dbReference>
<dbReference type="PROSITE" id="PS51918">
    <property type="entry name" value="RADICAL_SAM"/>
    <property type="match status" value="1"/>
</dbReference>
<dbReference type="SFLD" id="SFLDG01082">
    <property type="entry name" value="B12-binding_domain_containing"/>
    <property type="match status" value="1"/>
</dbReference>
<proteinExistence type="predicted"/>
<dbReference type="InterPro" id="IPR013785">
    <property type="entry name" value="Aldolase_TIM"/>
</dbReference>
<dbReference type="SFLD" id="SFLDS00029">
    <property type="entry name" value="Radical_SAM"/>
    <property type="match status" value="1"/>
</dbReference>
<dbReference type="SMART" id="SM00729">
    <property type="entry name" value="Elp3"/>
    <property type="match status" value="1"/>
</dbReference>
<organism evidence="7 8">
    <name type="scientific">Clostridium tagluense</name>
    <dbReference type="NCBI Taxonomy" id="360422"/>
    <lineage>
        <taxon>Bacteria</taxon>
        <taxon>Bacillati</taxon>
        <taxon>Bacillota</taxon>
        <taxon>Clostridia</taxon>
        <taxon>Eubacteriales</taxon>
        <taxon>Clostridiaceae</taxon>
        <taxon>Clostridium</taxon>
    </lineage>
</organism>
<evidence type="ECO:0000313" key="8">
    <source>
        <dbReference type="Proteomes" id="UP000287872"/>
    </source>
</evidence>
<dbReference type="EMBL" id="BHYK01000015">
    <property type="protein sequence ID" value="GCD11107.1"/>
    <property type="molecule type" value="Genomic_DNA"/>
</dbReference>
<dbReference type="InterPro" id="IPR006638">
    <property type="entry name" value="Elp3/MiaA/NifB-like_rSAM"/>
</dbReference>
<dbReference type="GO" id="GO:0003824">
    <property type="term" value="F:catalytic activity"/>
    <property type="evidence" value="ECO:0007669"/>
    <property type="project" value="InterPro"/>
</dbReference>
<evidence type="ECO:0000256" key="1">
    <source>
        <dbReference type="ARBA" id="ARBA00001966"/>
    </source>
</evidence>
<dbReference type="GO" id="GO:0046872">
    <property type="term" value="F:metal ion binding"/>
    <property type="evidence" value="ECO:0007669"/>
    <property type="project" value="UniProtKB-KW"/>
</dbReference>
<keyword evidence="3" id="KW-0479">Metal-binding</keyword>
<evidence type="ECO:0000313" key="7">
    <source>
        <dbReference type="EMBL" id="GCD11107.1"/>
    </source>
</evidence>
<dbReference type="Pfam" id="PF04055">
    <property type="entry name" value="Radical_SAM"/>
    <property type="match status" value="1"/>
</dbReference>
<dbReference type="RefSeq" id="WP_125002610.1">
    <property type="nucleotide sequence ID" value="NZ_BHYK01000015.1"/>
</dbReference>
<dbReference type="GO" id="GO:0051536">
    <property type="term" value="F:iron-sulfur cluster binding"/>
    <property type="evidence" value="ECO:0007669"/>
    <property type="project" value="UniProtKB-KW"/>
</dbReference>
<evidence type="ECO:0000256" key="4">
    <source>
        <dbReference type="ARBA" id="ARBA00023004"/>
    </source>
</evidence>
<accession>A0A401UNK6</accession>
<evidence type="ECO:0000256" key="5">
    <source>
        <dbReference type="ARBA" id="ARBA00023014"/>
    </source>
</evidence>
<dbReference type="PANTHER" id="PTHR43409">
    <property type="entry name" value="ANAEROBIC MAGNESIUM-PROTOPORPHYRIN IX MONOMETHYL ESTER CYCLASE-RELATED"/>
    <property type="match status" value="1"/>
</dbReference>
<dbReference type="AlphaFoldDB" id="A0A401UNK6"/>
<protein>
    <submittedName>
        <fullName evidence="7">Coproporphyrinogen III oxidase</fullName>
    </submittedName>
</protein>
<dbReference type="Proteomes" id="UP000287872">
    <property type="component" value="Unassembled WGS sequence"/>
</dbReference>
<dbReference type="Gene3D" id="3.20.20.70">
    <property type="entry name" value="Aldolase class I"/>
    <property type="match status" value="1"/>
</dbReference>
<feature type="domain" description="Radical SAM core" evidence="6">
    <location>
        <begin position="9"/>
        <end position="246"/>
    </location>
</feature>
<keyword evidence="8" id="KW-1185">Reference proteome</keyword>